<accession>A0AAE3CVA3</accession>
<dbReference type="EMBL" id="JAHWLI010000016">
    <property type="protein sequence ID" value="MBW3116188.1"/>
    <property type="molecule type" value="Genomic_DNA"/>
</dbReference>
<protein>
    <submittedName>
        <fullName evidence="1">Uncharacterized protein</fullName>
    </submittedName>
</protein>
<dbReference type="Proteomes" id="UP001155882">
    <property type="component" value="Unassembled WGS sequence"/>
</dbReference>
<evidence type="ECO:0000313" key="1">
    <source>
        <dbReference type="EMBL" id="MBW3116188.1"/>
    </source>
</evidence>
<reference evidence="1" key="1">
    <citation type="submission" date="2021-07" db="EMBL/GenBank/DDBJ databases">
        <authorList>
            <person name="Stanton E."/>
        </authorList>
    </citation>
    <scope>NUCLEOTIDE SEQUENCE</scope>
    <source>
        <strain evidence="1">2021EL-01139</strain>
    </source>
</reference>
<gene>
    <name evidence="1" type="ORF">KYI77_06915</name>
</gene>
<dbReference type="RefSeq" id="WP_110591481.1">
    <property type="nucleotide sequence ID" value="NZ_CP039844.1"/>
</dbReference>
<evidence type="ECO:0000313" key="2">
    <source>
        <dbReference type="Proteomes" id="UP001155882"/>
    </source>
</evidence>
<name>A0AAE3CVA3_PRORE</name>
<comment type="caution">
    <text evidence="1">The sequence shown here is derived from an EMBL/GenBank/DDBJ whole genome shotgun (WGS) entry which is preliminary data.</text>
</comment>
<proteinExistence type="predicted"/>
<organism evidence="1 2">
    <name type="scientific">Providencia rettgeri</name>
    <dbReference type="NCBI Taxonomy" id="587"/>
    <lineage>
        <taxon>Bacteria</taxon>
        <taxon>Pseudomonadati</taxon>
        <taxon>Pseudomonadota</taxon>
        <taxon>Gammaproteobacteria</taxon>
        <taxon>Enterobacterales</taxon>
        <taxon>Morganellaceae</taxon>
        <taxon>Providencia</taxon>
    </lineage>
</organism>
<dbReference type="AlphaFoldDB" id="A0AAE3CVA3"/>
<sequence>MCINQLAMDLGLPMGDEYTQDWAYELPELYRTKEWLKKYIQAYSNDKYNTFEKNELMELMLDIVNDLLLQNSKKDDLIIKVLTLLSDNHQIHLQLIEHWSLDDESLENCFELTPAVREIRDSILIK</sequence>